<protein>
    <recommendedName>
        <fullName evidence="3">Encoded protein</fullName>
    </recommendedName>
</protein>
<name>A0ABQ7GNB4_DUNSA</name>
<organism evidence="1 2">
    <name type="scientific">Dunaliella salina</name>
    <name type="common">Green alga</name>
    <name type="synonym">Protococcus salinus</name>
    <dbReference type="NCBI Taxonomy" id="3046"/>
    <lineage>
        <taxon>Eukaryota</taxon>
        <taxon>Viridiplantae</taxon>
        <taxon>Chlorophyta</taxon>
        <taxon>core chlorophytes</taxon>
        <taxon>Chlorophyceae</taxon>
        <taxon>CS clade</taxon>
        <taxon>Chlamydomonadales</taxon>
        <taxon>Dunaliellaceae</taxon>
        <taxon>Dunaliella</taxon>
    </lineage>
</organism>
<evidence type="ECO:0008006" key="3">
    <source>
        <dbReference type="Google" id="ProtNLM"/>
    </source>
</evidence>
<evidence type="ECO:0000313" key="2">
    <source>
        <dbReference type="Proteomes" id="UP000815325"/>
    </source>
</evidence>
<keyword evidence="2" id="KW-1185">Reference proteome</keyword>
<evidence type="ECO:0000313" key="1">
    <source>
        <dbReference type="EMBL" id="KAF5836090.1"/>
    </source>
</evidence>
<sequence>MATIIIHLVPDAKRAATACIECRALAHPRDLHLFYFKHRLIKMLTFYWALYFSLQDELYRCTLAACLLIDMTCIDVASCLPMDL</sequence>
<reference evidence="1" key="1">
    <citation type="submission" date="2017-08" db="EMBL/GenBank/DDBJ databases">
        <authorList>
            <person name="Polle J.E."/>
            <person name="Barry K."/>
            <person name="Cushman J."/>
            <person name="Schmutz J."/>
            <person name="Tran D."/>
            <person name="Hathwaick L.T."/>
            <person name="Yim W.C."/>
            <person name="Jenkins J."/>
            <person name="Mckie-Krisberg Z.M."/>
            <person name="Prochnik S."/>
            <person name="Lindquist E."/>
            <person name="Dockter R.B."/>
            <person name="Adam C."/>
            <person name="Molina H."/>
            <person name="Bunkerborg J."/>
            <person name="Jin E."/>
            <person name="Buchheim M."/>
            <person name="Magnuson J."/>
        </authorList>
    </citation>
    <scope>NUCLEOTIDE SEQUENCE</scope>
    <source>
        <strain evidence="1">CCAP 19/18</strain>
    </source>
</reference>
<proteinExistence type="predicted"/>
<dbReference type="Proteomes" id="UP000815325">
    <property type="component" value="Unassembled WGS sequence"/>
</dbReference>
<dbReference type="EMBL" id="MU069675">
    <property type="protein sequence ID" value="KAF5836090.1"/>
    <property type="molecule type" value="Genomic_DNA"/>
</dbReference>
<comment type="caution">
    <text evidence="1">The sequence shown here is derived from an EMBL/GenBank/DDBJ whole genome shotgun (WGS) entry which is preliminary data.</text>
</comment>
<accession>A0ABQ7GNB4</accession>
<gene>
    <name evidence="1" type="ORF">DUNSADRAFT_6461</name>
</gene>